<reference evidence="1" key="2">
    <citation type="submission" date="2020-09" db="EMBL/GenBank/DDBJ databases">
        <title>Reference genome assembly for Australian Ascochyta lentis isolate Al4.</title>
        <authorList>
            <person name="Lee R.C."/>
            <person name="Farfan-Caceres L.M."/>
            <person name="Debler J.W."/>
            <person name="Williams A.H."/>
            <person name="Henares B.M."/>
        </authorList>
    </citation>
    <scope>NUCLEOTIDE SEQUENCE</scope>
    <source>
        <strain evidence="1">Al4</strain>
    </source>
</reference>
<dbReference type="EMBL" id="RZGK01000009">
    <property type="protein sequence ID" value="KAF9696633.1"/>
    <property type="molecule type" value="Genomic_DNA"/>
</dbReference>
<organism evidence="1 2">
    <name type="scientific">Ascochyta lentis</name>
    <dbReference type="NCBI Taxonomy" id="205686"/>
    <lineage>
        <taxon>Eukaryota</taxon>
        <taxon>Fungi</taxon>
        <taxon>Dikarya</taxon>
        <taxon>Ascomycota</taxon>
        <taxon>Pezizomycotina</taxon>
        <taxon>Dothideomycetes</taxon>
        <taxon>Pleosporomycetidae</taxon>
        <taxon>Pleosporales</taxon>
        <taxon>Pleosporineae</taxon>
        <taxon>Didymellaceae</taxon>
        <taxon>Ascochyta</taxon>
    </lineage>
</organism>
<evidence type="ECO:0000313" key="1">
    <source>
        <dbReference type="EMBL" id="KAF9696633.1"/>
    </source>
</evidence>
<dbReference type="OrthoDB" id="3750015at2759"/>
<dbReference type="AlphaFoldDB" id="A0A8H7J724"/>
<evidence type="ECO:0000313" key="2">
    <source>
        <dbReference type="Proteomes" id="UP000651452"/>
    </source>
</evidence>
<reference evidence="1" key="1">
    <citation type="submission" date="2018-12" db="EMBL/GenBank/DDBJ databases">
        <authorList>
            <person name="Syme R.A."/>
            <person name="Farfan-Caceres L."/>
            <person name="Lichtenzveig J."/>
        </authorList>
    </citation>
    <scope>NUCLEOTIDE SEQUENCE</scope>
    <source>
        <strain evidence="1">Al4</strain>
    </source>
</reference>
<accession>A0A8H7J724</accession>
<keyword evidence="2" id="KW-1185">Reference proteome</keyword>
<dbReference type="Proteomes" id="UP000651452">
    <property type="component" value="Unassembled WGS sequence"/>
</dbReference>
<proteinExistence type="predicted"/>
<name>A0A8H7J724_9PLEO</name>
<protein>
    <submittedName>
        <fullName evidence="1">Uncharacterized protein</fullName>
    </submittedName>
</protein>
<sequence length="231" mass="25609">MSTPIRTLLASFKDSTDLVEVHDSYTQMSVPPSRHMRKSQVADYFTTSTQPTIPPHSTPAILLPRLPATGTPPQIAQHPRVRNNNALLSQPTTADPLWLARRMLGKEMFMSPSYCLEFDTYYLVEEGTVCITQGTRPLTAQQRKMVDDDQHVFRTLGFAPVMQFLSARGEVGVLLVPAFTVHQVVLQSDALMTVGCFVPEGELGGCEGGQDYTTMKDYKPVMRTGGSWEGQ</sequence>
<comment type="caution">
    <text evidence="1">The sequence shown here is derived from an EMBL/GenBank/DDBJ whole genome shotgun (WGS) entry which is preliminary data.</text>
</comment>
<gene>
    <name evidence="1" type="ORF">EKO04_005500</name>
</gene>